<dbReference type="AlphaFoldDB" id="A0ABD2LE07"/>
<feature type="domain" description="DEUBAD" evidence="8">
    <location>
        <begin position="293"/>
        <end position="403"/>
    </location>
</feature>
<comment type="similarity">
    <text evidence="3">Belongs to the ADRM1 family.</text>
</comment>
<dbReference type="Pfam" id="PF04683">
    <property type="entry name" value="Rpn13_ADRM1_Pru"/>
    <property type="match status" value="1"/>
</dbReference>
<dbReference type="PROSITE" id="PS51917">
    <property type="entry name" value="PRU"/>
    <property type="match status" value="1"/>
</dbReference>
<evidence type="ECO:0000313" key="11">
    <source>
        <dbReference type="Proteomes" id="UP001620626"/>
    </source>
</evidence>
<keyword evidence="11" id="KW-1185">Reference proteome</keyword>
<dbReference type="Proteomes" id="UP001620626">
    <property type="component" value="Unassembled WGS sequence"/>
</dbReference>
<evidence type="ECO:0000256" key="3">
    <source>
        <dbReference type="ARBA" id="ARBA00009216"/>
    </source>
</evidence>
<dbReference type="CDD" id="cd13314">
    <property type="entry name" value="PH_Rpn13"/>
    <property type="match status" value="1"/>
</dbReference>
<feature type="compositionally biased region" description="Acidic residues" evidence="7">
    <location>
        <begin position="441"/>
        <end position="450"/>
    </location>
</feature>
<organism evidence="10 11">
    <name type="scientific">Heterodera trifolii</name>
    <dbReference type="NCBI Taxonomy" id="157864"/>
    <lineage>
        <taxon>Eukaryota</taxon>
        <taxon>Metazoa</taxon>
        <taxon>Ecdysozoa</taxon>
        <taxon>Nematoda</taxon>
        <taxon>Chromadorea</taxon>
        <taxon>Rhabditida</taxon>
        <taxon>Tylenchina</taxon>
        <taxon>Tylenchomorpha</taxon>
        <taxon>Tylenchoidea</taxon>
        <taxon>Heteroderidae</taxon>
        <taxon>Heteroderinae</taxon>
        <taxon>Heterodera</taxon>
    </lineage>
</organism>
<feature type="region of interest" description="Disordered" evidence="7">
    <location>
        <begin position="243"/>
        <end position="270"/>
    </location>
</feature>
<feature type="region of interest" description="Disordered" evidence="7">
    <location>
        <begin position="394"/>
        <end position="450"/>
    </location>
</feature>
<name>A0ABD2LE07_9BILA</name>
<dbReference type="InterPro" id="IPR044867">
    <property type="entry name" value="DEUBAD_dom"/>
</dbReference>
<comment type="caution">
    <text evidence="10">The sequence shown here is derived from an EMBL/GenBank/DDBJ whole genome shotgun (WGS) entry which is preliminary data.</text>
</comment>
<dbReference type="InterPro" id="IPR006773">
    <property type="entry name" value="Rpn13/ADRM1"/>
</dbReference>
<dbReference type="Pfam" id="PF16550">
    <property type="entry name" value="RPN13_C"/>
    <property type="match status" value="1"/>
</dbReference>
<dbReference type="InterPro" id="IPR038108">
    <property type="entry name" value="RPN13_DEUBAD_sf"/>
</dbReference>
<gene>
    <name evidence="10" type="ORF">niasHT_013560</name>
</gene>
<evidence type="ECO:0000259" key="8">
    <source>
        <dbReference type="PROSITE" id="PS51916"/>
    </source>
</evidence>
<dbReference type="EMBL" id="JBICBT010000446">
    <property type="protein sequence ID" value="KAL3113450.1"/>
    <property type="molecule type" value="Genomic_DNA"/>
</dbReference>
<feature type="compositionally biased region" description="Basic and acidic residues" evidence="7">
    <location>
        <begin position="394"/>
        <end position="412"/>
    </location>
</feature>
<evidence type="ECO:0008006" key="12">
    <source>
        <dbReference type="Google" id="ProtNLM"/>
    </source>
</evidence>
<evidence type="ECO:0000256" key="6">
    <source>
        <dbReference type="ARBA" id="ARBA00023242"/>
    </source>
</evidence>
<accession>A0ABD2LE07</accession>
<evidence type="ECO:0000256" key="5">
    <source>
        <dbReference type="ARBA" id="ARBA00022942"/>
    </source>
</evidence>
<dbReference type="Gene3D" id="1.10.2020.20">
    <property type="match status" value="1"/>
</dbReference>
<evidence type="ECO:0000259" key="9">
    <source>
        <dbReference type="PROSITE" id="PS51917"/>
    </source>
</evidence>
<dbReference type="GO" id="GO:0000502">
    <property type="term" value="C:proteasome complex"/>
    <property type="evidence" value="ECO:0007669"/>
    <property type="project" value="UniProtKB-KW"/>
</dbReference>
<evidence type="ECO:0000313" key="10">
    <source>
        <dbReference type="EMBL" id="KAL3113450.1"/>
    </source>
</evidence>
<evidence type="ECO:0000256" key="4">
    <source>
        <dbReference type="ARBA" id="ARBA00022490"/>
    </source>
</evidence>
<dbReference type="InterPro" id="IPR038633">
    <property type="entry name" value="Rpn13/ADRM1_Pru_sf"/>
</dbReference>
<evidence type="ECO:0000256" key="7">
    <source>
        <dbReference type="SAM" id="MobiDB-lite"/>
    </source>
</evidence>
<protein>
    <recommendedName>
        <fullName evidence="12">Proteasomal ubiquitin receptor ADRM1</fullName>
    </recommendedName>
</protein>
<dbReference type="PROSITE" id="PS51916">
    <property type="entry name" value="DEUBAD"/>
    <property type="match status" value="1"/>
</dbReference>
<comment type="subcellular location">
    <subcellularLocation>
        <location evidence="2">Cytoplasm</location>
    </subcellularLocation>
    <subcellularLocation>
        <location evidence="1">Nucleus</location>
    </subcellularLocation>
</comment>
<evidence type="ECO:0000256" key="2">
    <source>
        <dbReference type="ARBA" id="ARBA00004496"/>
    </source>
</evidence>
<feature type="compositionally biased region" description="Low complexity" evidence="7">
    <location>
        <begin position="243"/>
        <end position="269"/>
    </location>
</feature>
<dbReference type="Gene3D" id="2.30.29.70">
    <property type="entry name" value="Proteasomal ubiquitin receptor Rpn13/ADRM1"/>
    <property type="match status" value="1"/>
</dbReference>
<dbReference type="GO" id="GO:0005634">
    <property type="term" value="C:nucleus"/>
    <property type="evidence" value="ECO:0007669"/>
    <property type="project" value="UniProtKB-SubCell"/>
</dbReference>
<dbReference type="GO" id="GO:0005737">
    <property type="term" value="C:cytoplasm"/>
    <property type="evidence" value="ECO:0007669"/>
    <property type="project" value="UniProtKB-SubCell"/>
</dbReference>
<dbReference type="PANTHER" id="PTHR12225:SF0">
    <property type="entry name" value="PROTEASOMAL UBIQUITIN RECEPTOR ADRM1"/>
    <property type="match status" value="1"/>
</dbReference>
<feature type="domain" description="Pru" evidence="9">
    <location>
        <begin position="16"/>
        <end position="137"/>
    </location>
</feature>
<dbReference type="PANTHER" id="PTHR12225">
    <property type="entry name" value="ADHESION REGULATING MOLECULE 1 110 KDA CELL MEMBRANE GLYCOPROTEIN"/>
    <property type="match status" value="1"/>
</dbReference>
<keyword evidence="5" id="KW-0647">Proteasome</keyword>
<dbReference type="InterPro" id="IPR032368">
    <property type="entry name" value="RPN13_DEUBAD"/>
</dbReference>
<dbReference type="InterPro" id="IPR044868">
    <property type="entry name" value="Rpn13/ADRM1_Pru"/>
</dbReference>
<reference evidence="10 11" key="1">
    <citation type="submission" date="2024-10" db="EMBL/GenBank/DDBJ databases">
        <authorList>
            <person name="Kim D."/>
        </authorList>
    </citation>
    <scope>NUCLEOTIDE SEQUENCE [LARGE SCALE GENOMIC DNA]</scope>
    <source>
        <strain evidence="10">BH-2024</strain>
    </source>
</reference>
<sequence>MSVMFANSRGQPTTGIAAGHLFEFKAGRTLIELGSSADKRRAVANPDPGLIYIKHSQDDQLLHLCWLNRKRNETELDLIIFPGETEFKRINECKSARVFMLKFKNSEERHLFWLQEQEDGKKDDEICRKMNEFLSNAPPIRPSPATAASIASAAVGAGRTPTDRSAGTMEQRYAAMSNAIGGNLDDIGALGNMDQNQLMRLFSLMNGGANVSSAELANLGQIASTAAKAGGGSGAGGIPSAIGPISSLIGQDGQQQNKGKSGNQQNAKGVGPFTPQLLDQIIKAATVNSGATGKTKTPSIDLSTFLTRANTQEIVTKNKEELKQFLPDQMPMQNADSELAQTVGNPQFQQAADFFGHALQLGQLSDALEQFGFKGEVVEAAKKGDLQQFAAKLTEQESPKKAEVERAIKKETDAEETDTAQSVAAQSKKKDTGNEAKSSGPEDDDGMDLD</sequence>
<keyword evidence="4" id="KW-0963">Cytoplasm</keyword>
<keyword evidence="6" id="KW-0539">Nucleus</keyword>
<proteinExistence type="inferred from homology"/>
<evidence type="ECO:0000256" key="1">
    <source>
        <dbReference type="ARBA" id="ARBA00004123"/>
    </source>
</evidence>